<keyword evidence="2" id="KW-1185">Reference proteome</keyword>
<proteinExistence type="predicted"/>
<dbReference type="Proteomes" id="UP001476798">
    <property type="component" value="Unassembled WGS sequence"/>
</dbReference>
<organism evidence="1 2">
    <name type="scientific">Goodea atripinnis</name>
    <dbReference type="NCBI Taxonomy" id="208336"/>
    <lineage>
        <taxon>Eukaryota</taxon>
        <taxon>Metazoa</taxon>
        <taxon>Chordata</taxon>
        <taxon>Craniata</taxon>
        <taxon>Vertebrata</taxon>
        <taxon>Euteleostomi</taxon>
        <taxon>Actinopterygii</taxon>
        <taxon>Neopterygii</taxon>
        <taxon>Teleostei</taxon>
        <taxon>Neoteleostei</taxon>
        <taxon>Acanthomorphata</taxon>
        <taxon>Ovalentaria</taxon>
        <taxon>Atherinomorphae</taxon>
        <taxon>Cyprinodontiformes</taxon>
        <taxon>Goodeidae</taxon>
        <taxon>Goodea</taxon>
    </lineage>
</organism>
<comment type="caution">
    <text evidence="1">The sequence shown here is derived from an EMBL/GenBank/DDBJ whole genome shotgun (WGS) entry which is preliminary data.</text>
</comment>
<gene>
    <name evidence="1" type="ORF">GOODEAATRI_010471</name>
</gene>
<evidence type="ECO:0000313" key="1">
    <source>
        <dbReference type="EMBL" id="MEQ2174700.1"/>
    </source>
</evidence>
<feature type="non-terminal residue" evidence="1">
    <location>
        <position position="1"/>
    </location>
</feature>
<accession>A0ABV0NTH6</accession>
<sequence length="157" mass="17088">LTSGKAYGGLNLPDLKLYYWAAQFRGTVYPGAANGILIMMRYMYDSCRPCLKSCSGFWSPSLLVFAQLSFKTPARRPAARLRSGSDLHSPAAQCCAEDLHTCLSTLQPHYLDRREDFSMDGHYQAAALAHLPNVGPSSVVKTRPLPGVPVTAPVSPT</sequence>
<reference evidence="1 2" key="1">
    <citation type="submission" date="2021-06" db="EMBL/GenBank/DDBJ databases">
        <authorList>
            <person name="Palmer J.M."/>
        </authorList>
    </citation>
    <scope>NUCLEOTIDE SEQUENCE [LARGE SCALE GENOMIC DNA]</scope>
    <source>
        <strain evidence="1 2">GA_2019</strain>
        <tissue evidence="1">Muscle</tissue>
    </source>
</reference>
<evidence type="ECO:0000313" key="2">
    <source>
        <dbReference type="Proteomes" id="UP001476798"/>
    </source>
</evidence>
<dbReference type="EMBL" id="JAHRIO010050590">
    <property type="protein sequence ID" value="MEQ2174700.1"/>
    <property type="molecule type" value="Genomic_DNA"/>
</dbReference>
<protein>
    <submittedName>
        <fullName evidence="1">Uncharacterized protein</fullName>
    </submittedName>
</protein>
<name>A0ABV0NTH6_9TELE</name>